<feature type="signal peptide" evidence="2">
    <location>
        <begin position="1"/>
        <end position="19"/>
    </location>
</feature>
<feature type="compositionally biased region" description="Basic and acidic residues" evidence="1">
    <location>
        <begin position="360"/>
        <end position="379"/>
    </location>
</feature>
<dbReference type="Pfam" id="PF13557">
    <property type="entry name" value="Phenol_MetA_deg"/>
    <property type="match status" value="1"/>
</dbReference>
<dbReference type="AlphaFoldDB" id="A0A2H1E890"/>
<dbReference type="GeneID" id="47722686"/>
<evidence type="ECO:0000313" key="4">
    <source>
        <dbReference type="Proteomes" id="UP000231564"/>
    </source>
</evidence>
<organism evidence="3 4">
    <name type="scientific">Tenacibaculum maritimum NCIMB 2154</name>
    <dbReference type="NCBI Taxonomy" id="1349785"/>
    <lineage>
        <taxon>Bacteria</taxon>
        <taxon>Pseudomonadati</taxon>
        <taxon>Bacteroidota</taxon>
        <taxon>Flavobacteriia</taxon>
        <taxon>Flavobacteriales</taxon>
        <taxon>Flavobacteriaceae</taxon>
        <taxon>Tenacibaculum</taxon>
    </lineage>
</organism>
<feature type="compositionally biased region" description="Basic residues" evidence="1">
    <location>
        <begin position="380"/>
        <end position="390"/>
    </location>
</feature>
<proteinExistence type="predicted"/>
<evidence type="ECO:0000313" key="3">
    <source>
        <dbReference type="EMBL" id="SFZ81479.1"/>
    </source>
</evidence>
<dbReference type="STRING" id="1349785.GCA_000509405_00274"/>
<sequence length="475" mass="55286">MAKKLFLLFILLSPLLVNAQYTTVINSNRPGVSESPYSVGSGIYQFETSLFFRKANSTPLFSNPKALGLNLLFRTSFLSERLEFNLNTTFEKDNIAFRNVVESFSFNKTGFSRFTLGAKYLIYTPTYTDKSKEIRSWKAKHSFDWKRWIPHIGIYAGANFGSFLTDYHNEGGITPRVGLLLQNEFSHKLYMITNVFYNNIGSDFTEFSYVLSGTYNYNDYWSAFAEIQQIFKKYEIHNRIGAGVAYLYNQNLQINASVRGDYLKENIGYYASIGVSYRINKHVDKFIEIDKLGNKIEENKPTKYKENKNFFGRLLHKIGSIFKGKPKNKVPLDITPNEEGAEKAQGNTKRKRQKSLVDGIIKDDKKAKKKTIKENEKALRKAKKAKRKAEKKALKKAEKEKRKAEKELRKLEKKLKKEQEALEGEALEKKFNDEKKKKEEAEKLEKEIKELEEELKKEEELEKKEKEKEQENEKE</sequence>
<feature type="compositionally biased region" description="Basic and acidic residues" evidence="1">
    <location>
        <begin position="391"/>
        <end position="439"/>
    </location>
</feature>
<accession>A0A2H1E890</accession>
<protein>
    <recommendedName>
        <fullName evidence="5">Transporter</fullName>
    </recommendedName>
</protein>
<feature type="chain" id="PRO_5013681957" description="Transporter" evidence="2">
    <location>
        <begin position="20"/>
        <end position="475"/>
    </location>
</feature>
<reference evidence="3 4" key="1">
    <citation type="submission" date="2016-11" db="EMBL/GenBank/DDBJ databases">
        <authorList>
            <person name="Jaros S."/>
            <person name="Januszkiewicz K."/>
            <person name="Wedrychowicz H."/>
        </authorList>
    </citation>
    <scope>NUCLEOTIDE SEQUENCE [LARGE SCALE GENOMIC DNA]</scope>
    <source>
        <strain evidence="3">NCIMB 2154T</strain>
    </source>
</reference>
<dbReference type="RefSeq" id="WP_100210989.1">
    <property type="nucleotide sequence ID" value="NZ_CP138495.1"/>
</dbReference>
<evidence type="ECO:0000256" key="1">
    <source>
        <dbReference type="SAM" id="MobiDB-lite"/>
    </source>
</evidence>
<feature type="region of interest" description="Disordered" evidence="1">
    <location>
        <begin position="329"/>
        <end position="439"/>
    </location>
</feature>
<dbReference type="KEGG" id="tmar:MARIT_1129"/>
<dbReference type="EMBL" id="LT634361">
    <property type="protein sequence ID" value="SFZ81479.1"/>
    <property type="molecule type" value="Genomic_DNA"/>
</dbReference>
<dbReference type="Proteomes" id="UP000231564">
    <property type="component" value="Chromosome MARIT"/>
</dbReference>
<keyword evidence="4" id="KW-1185">Reference proteome</keyword>
<feature type="region of interest" description="Disordered" evidence="1">
    <location>
        <begin position="454"/>
        <end position="475"/>
    </location>
</feature>
<gene>
    <name evidence="3" type="ORF">MARIT_1129</name>
</gene>
<keyword evidence="2" id="KW-0732">Signal</keyword>
<evidence type="ECO:0008006" key="5">
    <source>
        <dbReference type="Google" id="ProtNLM"/>
    </source>
</evidence>
<dbReference type="OrthoDB" id="1421312at2"/>
<evidence type="ECO:0000256" key="2">
    <source>
        <dbReference type="SAM" id="SignalP"/>
    </source>
</evidence>
<name>A0A2H1E890_9FLAO</name>
<dbReference type="InterPro" id="IPR025737">
    <property type="entry name" value="FApF"/>
</dbReference>